<gene>
    <name evidence="3" type="ORF">K505DRAFT_359004</name>
</gene>
<feature type="signal peptide" evidence="2">
    <location>
        <begin position="1"/>
        <end position="19"/>
    </location>
</feature>
<keyword evidence="2" id="KW-0732">Signal</keyword>
<evidence type="ECO:0000256" key="2">
    <source>
        <dbReference type="SAM" id="SignalP"/>
    </source>
</evidence>
<feature type="transmembrane region" description="Helical" evidence="1">
    <location>
        <begin position="300"/>
        <end position="323"/>
    </location>
</feature>
<dbReference type="AlphaFoldDB" id="A0A6A6XJT5"/>
<keyword evidence="1" id="KW-1133">Transmembrane helix</keyword>
<dbReference type="Proteomes" id="UP000799757">
    <property type="component" value="Unassembled WGS sequence"/>
</dbReference>
<feature type="chain" id="PRO_5025336799" evidence="2">
    <location>
        <begin position="20"/>
        <end position="406"/>
    </location>
</feature>
<keyword evidence="4" id="KW-1185">Reference proteome</keyword>
<sequence length="406" mass="45451">MRFLGLSLAVAFLSSLIAASPDLPLDCANGNATKTCQEPLGAVTTVVPASFYVAKLPCPDCLINDRTRNSGYTEGENDLLFNISRSRNRNYVLLNGKQIFPTLATSPHPPIIFTAQVAPNYTRANLDDSIACSEEVCRNFGGRCWCIEPSLGGVLLDYDYSVKLLESDSKTPVEKWEVTFDALGDPVVAFNRSDQLMLRITVEGYKTMFETLRVEASLFEPAKSVFEMKYDLKIASVELVKRSHTFPSRGPRTVWAKVRHFFGSDIVGENGHIVYHDAEWDAYGQYGTLKNEFGKIVHDWPWDIVFIVIGSVLGGALVLYAIYRLALLVMQQRELARWDGMDAVWERLREERSDEDEGDGLLEEGYRDYADDDTLYGYTDEVIANKPLPAKPLPEKPLPAIPLIDA</sequence>
<reference evidence="3" key="1">
    <citation type="journal article" date="2020" name="Stud. Mycol.">
        <title>101 Dothideomycetes genomes: a test case for predicting lifestyles and emergence of pathogens.</title>
        <authorList>
            <person name="Haridas S."/>
            <person name="Albert R."/>
            <person name="Binder M."/>
            <person name="Bloem J."/>
            <person name="Labutti K."/>
            <person name="Salamov A."/>
            <person name="Andreopoulos B."/>
            <person name="Baker S."/>
            <person name="Barry K."/>
            <person name="Bills G."/>
            <person name="Bluhm B."/>
            <person name="Cannon C."/>
            <person name="Castanera R."/>
            <person name="Culley D."/>
            <person name="Daum C."/>
            <person name="Ezra D."/>
            <person name="Gonzalez J."/>
            <person name="Henrissat B."/>
            <person name="Kuo A."/>
            <person name="Liang C."/>
            <person name="Lipzen A."/>
            <person name="Lutzoni F."/>
            <person name="Magnuson J."/>
            <person name="Mondo S."/>
            <person name="Nolan M."/>
            <person name="Ohm R."/>
            <person name="Pangilinan J."/>
            <person name="Park H.-J."/>
            <person name="Ramirez L."/>
            <person name="Alfaro M."/>
            <person name="Sun H."/>
            <person name="Tritt A."/>
            <person name="Yoshinaga Y."/>
            <person name="Zwiers L.-H."/>
            <person name="Turgeon B."/>
            <person name="Goodwin S."/>
            <person name="Spatafora J."/>
            <person name="Crous P."/>
            <person name="Grigoriev I."/>
        </authorList>
    </citation>
    <scope>NUCLEOTIDE SEQUENCE</scope>
    <source>
        <strain evidence="3">CBS 109.77</strain>
    </source>
</reference>
<proteinExistence type="predicted"/>
<name>A0A6A6XJT5_9PLEO</name>
<evidence type="ECO:0000256" key="1">
    <source>
        <dbReference type="SAM" id="Phobius"/>
    </source>
</evidence>
<evidence type="ECO:0000313" key="4">
    <source>
        <dbReference type="Proteomes" id="UP000799757"/>
    </source>
</evidence>
<keyword evidence="1" id="KW-0812">Transmembrane</keyword>
<organism evidence="3 4">
    <name type="scientific">Melanomma pulvis-pyrius CBS 109.77</name>
    <dbReference type="NCBI Taxonomy" id="1314802"/>
    <lineage>
        <taxon>Eukaryota</taxon>
        <taxon>Fungi</taxon>
        <taxon>Dikarya</taxon>
        <taxon>Ascomycota</taxon>
        <taxon>Pezizomycotina</taxon>
        <taxon>Dothideomycetes</taxon>
        <taxon>Pleosporomycetidae</taxon>
        <taxon>Pleosporales</taxon>
        <taxon>Melanommataceae</taxon>
        <taxon>Melanomma</taxon>
    </lineage>
</organism>
<accession>A0A6A6XJT5</accession>
<evidence type="ECO:0000313" key="3">
    <source>
        <dbReference type="EMBL" id="KAF2796796.1"/>
    </source>
</evidence>
<dbReference type="OrthoDB" id="3917128at2759"/>
<keyword evidence="1" id="KW-0472">Membrane</keyword>
<dbReference type="EMBL" id="MU001822">
    <property type="protein sequence ID" value="KAF2796796.1"/>
    <property type="molecule type" value="Genomic_DNA"/>
</dbReference>
<protein>
    <submittedName>
        <fullName evidence="3">Uncharacterized protein</fullName>
    </submittedName>
</protein>